<dbReference type="InterPro" id="IPR036388">
    <property type="entry name" value="WH-like_DNA-bd_sf"/>
</dbReference>
<dbReference type="InterPro" id="IPR050950">
    <property type="entry name" value="HTH-type_LysR_regulators"/>
</dbReference>
<dbReference type="GO" id="GO:0003677">
    <property type="term" value="F:DNA binding"/>
    <property type="evidence" value="ECO:0007669"/>
    <property type="project" value="UniProtKB-KW"/>
</dbReference>
<dbReference type="SUPFAM" id="SSF46785">
    <property type="entry name" value="Winged helix' DNA-binding domain"/>
    <property type="match status" value="1"/>
</dbReference>
<proteinExistence type="inferred from homology"/>
<dbReference type="GO" id="GO:0005829">
    <property type="term" value="C:cytosol"/>
    <property type="evidence" value="ECO:0007669"/>
    <property type="project" value="TreeGrafter"/>
</dbReference>
<dbReference type="GO" id="GO:0003700">
    <property type="term" value="F:DNA-binding transcription factor activity"/>
    <property type="evidence" value="ECO:0007669"/>
    <property type="project" value="InterPro"/>
</dbReference>
<accession>A0A347WBN3</accession>
<evidence type="ECO:0000313" key="6">
    <source>
        <dbReference type="Proteomes" id="UP000264120"/>
    </source>
</evidence>
<keyword evidence="2" id="KW-0805">Transcription regulation</keyword>
<dbReference type="InterPro" id="IPR005119">
    <property type="entry name" value="LysR_subst-bd"/>
</dbReference>
<protein>
    <submittedName>
        <fullName evidence="5">HTH-type transcriptional regulator GbpR</fullName>
    </submittedName>
</protein>
<dbReference type="Gene3D" id="1.10.10.10">
    <property type="entry name" value="Winged helix-like DNA-binding domain superfamily/Winged helix DNA-binding domain"/>
    <property type="match status" value="1"/>
</dbReference>
<dbReference type="RefSeq" id="WP_207918654.1">
    <property type="nucleotide sequence ID" value="NZ_CALCQY010000045.1"/>
</dbReference>
<dbReference type="PANTHER" id="PTHR30419:SF8">
    <property type="entry name" value="NITROGEN ASSIMILATION TRANSCRIPTIONAL ACTIVATOR-RELATED"/>
    <property type="match status" value="1"/>
</dbReference>
<dbReference type="InterPro" id="IPR036390">
    <property type="entry name" value="WH_DNA-bd_sf"/>
</dbReference>
<evidence type="ECO:0000313" key="5">
    <source>
        <dbReference type="EMBL" id="AXY22276.1"/>
    </source>
</evidence>
<dbReference type="EMBL" id="CP023036">
    <property type="protein sequence ID" value="AXY22276.1"/>
    <property type="molecule type" value="Genomic_DNA"/>
</dbReference>
<dbReference type="Pfam" id="PF00126">
    <property type="entry name" value="HTH_1"/>
    <property type="match status" value="1"/>
</dbReference>
<dbReference type="InterPro" id="IPR000847">
    <property type="entry name" value="LysR_HTH_N"/>
</dbReference>
<evidence type="ECO:0000256" key="4">
    <source>
        <dbReference type="ARBA" id="ARBA00023163"/>
    </source>
</evidence>
<keyword evidence="6" id="KW-1185">Reference proteome</keyword>
<dbReference type="SUPFAM" id="SSF53850">
    <property type="entry name" value="Periplasmic binding protein-like II"/>
    <property type="match status" value="1"/>
</dbReference>
<gene>
    <name evidence="5" type="primary">gbpR</name>
    <name evidence="5" type="ORF">CD178_01499</name>
</gene>
<sequence>MLRPIIETYRVAAMRKGNALSDHLIARLGFRHLRMVMAIAGTGSLAAAARQLNMTQSAVTKALQETEMLFGTRLFARTSSGTTPTAQGQVLLAHARVMMDMFIQAAADVTSPDPTGGRVMVGTLQSASAVLLPRAIALLRRERPGLTVSVIEGTNDVLVPAMLRGEIDLIAGRIPDTREHDHLADEILLHDVACIVTRPEHPLTRRGALHLADLAMADWILPPPGTVLRQQVDQAFHDEGVPPPRGAVESVSLLTNRGLLAADDYVAVMPWQSAQIETQAGRMVLLPILLRATISPIGITTGLNSSRTAAARYMIAALRRAVDDVPTCPLLDEGTDFPGPMA</sequence>
<dbReference type="PANTHER" id="PTHR30419">
    <property type="entry name" value="HTH-TYPE TRANSCRIPTIONAL REGULATOR YBHD"/>
    <property type="match status" value="1"/>
</dbReference>
<comment type="similarity">
    <text evidence="1">Belongs to the LysR transcriptional regulatory family.</text>
</comment>
<evidence type="ECO:0000256" key="1">
    <source>
        <dbReference type="ARBA" id="ARBA00009437"/>
    </source>
</evidence>
<dbReference type="AlphaFoldDB" id="A0A347WBN3"/>
<dbReference type="PROSITE" id="PS50931">
    <property type="entry name" value="HTH_LYSR"/>
    <property type="match status" value="1"/>
</dbReference>
<dbReference type="GeneID" id="98313476"/>
<evidence type="ECO:0000256" key="2">
    <source>
        <dbReference type="ARBA" id="ARBA00023015"/>
    </source>
</evidence>
<organism evidence="5 6">
    <name type="scientific">Komagataeibacter saccharivorans</name>
    <dbReference type="NCBI Taxonomy" id="265959"/>
    <lineage>
        <taxon>Bacteria</taxon>
        <taxon>Pseudomonadati</taxon>
        <taxon>Pseudomonadota</taxon>
        <taxon>Alphaproteobacteria</taxon>
        <taxon>Acetobacterales</taxon>
        <taxon>Acetobacteraceae</taxon>
        <taxon>Komagataeibacter</taxon>
    </lineage>
</organism>
<dbReference type="Gene3D" id="3.40.190.10">
    <property type="entry name" value="Periplasmic binding protein-like II"/>
    <property type="match status" value="2"/>
</dbReference>
<reference evidence="5 6" key="1">
    <citation type="submission" date="2017-08" db="EMBL/GenBank/DDBJ databases">
        <title>Complete genome sequence of Gluconacetobacter saccharivorans CV1 isolated from Fermented Vinegar.</title>
        <authorList>
            <person name="Kim S.-Y."/>
        </authorList>
    </citation>
    <scope>NUCLEOTIDE SEQUENCE [LARGE SCALE GENOMIC DNA]</scope>
    <source>
        <strain evidence="5 6">CV1</strain>
    </source>
</reference>
<keyword evidence="4" id="KW-0804">Transcription</keyword>
<dbReference type="KEGG" id="ksc:CD178_01499"/>
<dbReference type="Pfam" id="PF03466">
    <property type="entry name" value="LysR_substrate"/>
    <property type="match status" value="1"/>
</dbReference>
<name>A0A347WBN3_9PROT</name>
<keyword evidence="3" id="KW-0238">DNA-binding</keyword>
<evidence type="ECO:0000256" key="3">
    <source>
        <dbReference type="ARBA" id="ARBA00023125"/>
    </source>
</evidence>
<dbReference type="Proteomes" id="UP000264120">
    <property type="component" value="Chromosome"/>
</dbReference>